<gene>
    <name evidence="2 5" type="primary">bshC</name>
    <name evidence="5" type="ORF">LZ480_02920</name>
</gene>
<dbReference type="NCBIfam" id="TIGR03998">
    <property type="entry name" value="thiol_BshC"/>
    <property type="match status" value="1"/>
</dbReference>
<comment type="caution">
    <text evidence="5">The sequence shown here is derived from an EMBL/GenBank/DDBJ whole genome shotgun (WGS) entry which is preliminary data.</text>
</comment>
<dbReference type="HAMAP" id="MF_01867">
    <property type="entry name" value="BshC"/>
    <property type="match status" value="1"/>
</dbReference>
<evidence type="ECO:0000313" key="5">
    <source>
        <dbReference type="EMBL" id="MCH7320830.1"/>
    </source>
</evidence>
<feature type="domain" description="Bacillithiol biosynthesis BshC N-terminal Rossmann-like" evidence="3">
    <location>
        <begin position="1"/>
        <end position="376"/>
    </location>
</feature>
<reference evidence="5 6" key="1">
    <citation type="submission" date="2022-03" db="EMBL/GenBank/DDBJ databases">
        <authorList>
            <person name="Jo J.-H."/>
            <person name="Im W.-T."/>
        </authorList>
    </citation>
    <scope>NUCLEOTIDE SEQUENCE [LARGE SCALE GENOMIC DNA]</scope>
    <source>
        <strain evidence="5 6">MA9</strain>
    </source>
</reference>
<dbReference type="InterPro" id="IPR011199">
    <property type="entry name" value="Bacillithiol_biosynth_BshC"/>
</dbReference>
<accession>A0ABS9U9W1</accession>
<dbReference type="Pfam" id="PF10079">
    <property type="entry name" value="Rossmann-like_BshC"/>
    <property type="match status" value="1"/>
</dbReference>
<keyword evidence="6" id="KW-1185">Reference proteome</keyword>
<feature type="domain" description="Bacillithiol biosynthesis BshC C-terminal coiled-coil" evidence="4">
    <location>
        <begin position="379"/>
        <end position="537"/>
    </location>
</feature>
<dbReference type="EC" id="6.-.-.-" evidence="2"/>
<dbReference type="RefSeq" id="WP_241367882.1">
    <property type="nucleotide sequence ID" value="NZ_JAKZFC010000001.1"/>
</dbReference>
<organism evidence="5 6">
    <name type="scientific">Solibacillus palustris</name>
    <dbReference type="NCBI Taxonomy" id="2908203"/>
    <lineage>
        <taxon>Bacteria</taxon>
        <taxon>Bacillati</taxon>
        <taxon>Bacillota</taxon>
        <taxon>Bacilli</taxon>
        <taxon>Bacillales</taxon>
        <taxon>Caryophanaceae</taxon>
        <taxon>Solibacillus</taxon>
    </lineage>
</organism>
<evidence type="ECO:0000313" key="6">
    <source>
        <dbReference type="Proteomes" id="UP001316087"/>
    </source>
</evidence>
<dbReference type="Pfam" id="PF24850">
    <property type="entry name" value="CC_BshC"/>
    <property type="match status" value="1"/>
</dbReference>
<evidence type="ECO:0000259" key="3">
    <source>
        <dbReference type="Pfam" id="PF10079"/>
    </source>
</evidence>
<dbReference type="Proteomes" id="UP001316087">
    <property type="component" value="Unassembled WGS sequence"/>
</dbReference>
<name>A0ABS9U9W1_9BACL</name>
<evidence type="ECO:0000259" key="4">
    <source>
        <dbReference type="Pfam" id="PF24850"/>
    </source>
</evidence>
<keyword evidence="1 2" id="KW-0436">Ligase</keyword>
<proteinExistence type="inferred from homology"/>
<dbReference type="EMBL" id="JAKZFC010000001">
    <property type="protein sequence ID" value="MCH7320830.1"/>
    <property type="molecule type" value="Genomic_DNA"/>
</dbReference>
<comment type="function">
    <text evidence="2">Involved in bacillithiol (BSH) biosynthesis. May catalyze the last step of the pathway, the addition of cysteine to glucosamine malate (GlcN-Mal) to generate BSH.</text>
</comment>
<protein>
    <recommendedName>
        <fullName evidence="2">Putative cysteine ligase BshC</fullName>
        <ecNumber evidence="2">6.-.-.-</ecNumber>
    </recommendedName>
</protein>
<dbReference type="PROSITE" id="PS50096">
    <property type="entry name" value="IQ"/>
    <property type="match status" value="1"/>
</dbReference>
<evidence type="ECO:0000256" key="1">
    <source>
        <dbReference type="ARBA" id="ARBA00022598"/>
    </source>
</evidence>
<sequence length="537" mass="62159">MELEQIQPPVSNKLLVDYWSNDAEIHAFFDHVYNDEAFIARADYLQQRNYRTAELAQIIRGYMAPFGISQQTESHLQQLEQGALVVVGGQQTGLLTGPLYSVHKAISVILLAKEKRVQLNINVVPMFWIAGEDHDIEEINHTYTIVDAQTKKRGYSERSKYKTMASTTVLNQEALTQFIKTTFKDFGETEYTESLLASVLAHAQKSTTFTDFFSRLMNDLFKNHGLLMLDATYAPFRDYEKAYFGALIEKNEDIAYGVVAQEQKLAEVGYNKPIEATENNANLFYVKDGERFLLERKDTHFRNVLAHVNFTKQELLQLANETPQALSNNVVTRPLMQEMTIPVLAFVGGPGELAYWATLKPAFHTLDLQMPIFAPRINITFVTRQVQALLKQKNMTVADVLDSKIDTKLADFIETIRDDESRQFIESMQQQLQVQYEQFQQQFQQRYQLNDLLEKNMNYHLRQFQYLQAKIEQQNIEQHGVAIRQYNTLQAQLYPNKGYQERVYSPYVYLNEYGEALIDELLSLQMSISDHHKIVYL</sequence>
<dbReference type="InterPro" id="IPR055398">
    <property type="entry name" value="Rossmann-like_BshC"/>
</dbReference>
<dbReference type="PIRSF" id="PIRSF012535">
    <property type="entry name" value="UCP012535"/>
    <property type="match status" value="1"/>
</dbReference>
<evidence type="ECO:0000256" key="2">
    <source>
        <dbReference type="HAMAP-Rule" id="MF_01867"/>
    </source>
</evidence>
<comment type="similarity">
    <text evidence="2">Belongs to the BshC family.</text>
</comment>
<dbReference type="InterPro" id="IPR055399">
    <property type="entry name" value="CC_BshC"/>
</dbReference>